<reference evidence="2 3" key="1">
    <citation type="journal article" date="2017" name="Water Res.">
        <title>Discovery and metagenomic analysis of an anammox bacterial enrichment related to Candidatus "Brocadia caroliniensis" in a full-scale glycerol-fed nitritation-denitritation separate centrate treatment process.</title>
        <authorList>
            <person name="Park H."/>
            <person name="Brotto A.C."/>
            <person name="van Loosdrecht M.C."/>
            <person name="Chandran K."/>
        </authorList>
    </citation>
    <scope>NUCLEOTIDE SEQUENCE [LARGE SCALE GENOMIC DNA]</scope>
    <source>
        <strain evidence="2">26THWARD</strain>
    </source>
</reference>
<evidence type="ECO:0000313" key="3">
    <source>
        <dbReference type="Proteomes" id="UP000189681"/>
    </source>
</evidence>
<dbReference type="EMBL" id="AYTS01000060">
    <property type="protein sequence ID" value="OOP56836.1"/>
    <property type="molecule type" value="Genomic_DNA"/>
</dbReference>
<accession>A0A1V4AUT2</accession>
<gene>
    <name evidence="2" type="ORF">AYP45_06735</name>
</gene>
<protein>
    <recommendedName>
        <fullName evidence="1">Surface-adhesin protein E-like domain-containing protein</fullName>
    </recommendedName>
</protein>
<proteinExistence type="predicted"/>
<dbReference type="Pfam" id="PF16747">
    <property type="entry name" value="Adhesin_E"/>
    <property type="match status" value="1"/>
</dbReference>
<evidence type="ECO:0000313" key="2">
    <source>
        <dbReference type="EMBL" id="OOP56836.1"/>
    </source>
</evidence>
<organism evidence="2 3">
    <name type="scientific">Candidatus Brocadia carolinensis</name>
    <dbReference type="NCBI Taxonomy" id="1004156"/>
    <lineage>
        <taxon>Bacteria</taxon>
        <taxon>Pseudomonadati</taxon>
        <taxon>Planctomycetota</taxon>
        <taxon>Candidatus Brocadiia</taxon>
        <taxon>Candidatus Brocadiales</taxon>
        <taxon>Candidatus Brocadiaceae</taxon>
        <taxon>Candidatus Brocadia</taxon>
    </lineage>
</organism>
<feature type="domain" description="Surface-adhesin protein E-like" evidence="1">
    <location>
        <begin position="31"/>
        <end position="132"/>
    </location>
</feature>
<comment type="caution">
    <text evidence="2">The sequence shown here is derived from an EMBL/GenBank/DDBJ whole genome shotgun (WGS) entry which is preliminary data.</text>
</comment>
<dbReference type="InterPro" id="IPR031939">
    <property type="entry name" value="Adhesin_E-like"/>
</dbReference>
<evidence type="ECO:0000259" key="1">
    <source>
        <dbReference type="Pfam" id="PF16747"/>
    </source>
</evidence>
<sequence length="134" mass="15615">MNVLIKYIAVLSLLLGTIFSSYDINAKEVKWKSYATGEDGTRHYYDPESVALVSGNMVRVWEKTTTSESSTSLTKELKTFREVDCSRRRYRILEMRVEFLDGSGKEQSFSNPKWMEITRDTWMDTLYEILCKAK</sequence>
<name>A0A1V4AUT2_9BACT</name>
<dbReference type="AlphaFoldDB" id="A0A1V4AUT2"/>
<dbReference type="Proteomes" id="UP000189681">
    <property type="component" value="Unassembled WGS sequence"/>
</dbReference>